<sequence>MMKICVIGGGISGIATAYYLNKAGFSVDLYEEAPVIGGRIGSECLEGRWLDFGGKNIGRKYRRFRSFVKECGDFPFEYFGFNTSQVIDGKVVRLARENRKLSDFLGFLKLAGLGGASLLYPWVRAVMKDNAQGMLRTSFFNDVAERLDDASLADCFSPRCANHLIRPVTVRMNGAEPDECYPGNFGTNLALVLDSYEQLKGGMHQLIETFVAASSAMLAIRTGHRVTSLSRCDSGQGVDVAYTCKGLGGTVSYKRVITALPATQLSALIRSSLPDAAEILDRVRYYPVSVALASYRDDVFSKDHRAMVFDRTSSLSNAGAYGIHDLDLVRYTFSGKAARTQISPESKAEDVILEAEKKVSPFFSVEENTRTAMLYKYLSPGLCAYSPFHQRLFSELQDKLASFSGLYVTGDFRRGASIEACFAAAEETVQYFMTGEVF</sequence>
<dbReference type="OrthoDB" id="593898at2"/>
<dbReference type="InterPro" id="IPR050464">
    <property type="entry name" value="Zeta_carotene_desat/Oxidored"/>
</dbReference>
<dbReference type="Proteomes" id="UP000053937">
    <property type="component" value="Unassembled WGS sequence"/>
</dbReference>
<dbReference type="PANTHER" id="PTHR42923">
    <property type="entry name" value="PROTOPORPHYRINOGEN OXIDASE"/>
    <property type="match status" value="1"/>
</dbReference>
<dbReference type="InterPro" id="IPR036188">
    <property type="entry name" value="FAD/NAD-bd_sf"/>
</dbReference>
<accession>A0A101JTG2</accession>
<dbReference type="RefSeq" id="WP_059138305.1">
    <property type="nucleotide sequence ID" value="NZ_LMBR01000017.1"/>
</dbReference>
<dbReference type="AlphaFoldDB" id="A0A101JTG2"/>
<evidence type="ECO:0000259" key="1">
    <source>
        <dbReference type="Pfam" id="PF01593"/>
    </source>
</evidence>
<dbReference type="SUPFAM" id="SSF51905">
    <property type="entry name" value="FAD/NAD(P)-binding domain"/>
    <property type="match status" value="1"/>
</dbReference>
<proteinExistence type="predicted"/>
<evidence type="ECO:0000313" key="2">
    <source>
        <dbReference type="EMBL" id="KUL32774.1"/>
    </source>
</evidence>
<dbReference type="GO" id="GO:0016491">
    <property type="term" value="F:oxidoreductase activity"/>
    <property type="evidence" value="ECO:0007669"/>
    <property type="project" value="InterPro"/>
</dbReference>
<feature type="domain" description="Amine oxidase" evidence="1">
    <location>
        <begin position="11"/>
        <end position="304"/>
    </location>
</feature>
<gene>
    <name evidence="2" type="ORF">ASB62_01465</name>
</gene>
<dbReference type="EMBL" id="LMBR01000017">
    <property type="protein sequence ID" value="KUL32774.1"/>
    <property type="molecule type" value="Genomic_DNA"/>
</dbReference>
<keyword evidence="3" id="KW-1185">Reference proteome</keyword>
<dbReference type="PRINTS" id="PR00419">
    <property type="entry name" value="ADXRDTASE"/>
</dbReference>
<dbReference type="Gene3D" id="3.50.50.60">
    <property type="entry name" value="FAD/NAD(P)-binding domain"/>
    <property type="match status" value="2"/>
</dbReference>
<evidence type="ECO:0000313" key="3">
    <source>
        <dbReference type="Proteomes" id="UP000053937"/>
    </source>
</evidence>
<organism evidence="2 3">
    <name type="scientific">Chlorobium limicola</name>
    <dbReference type="NCBI Taxonomy" id="1092"/>
    <lineage>
        <taxon>Bacteria</taxon>
        <taxon>Pseudomonadati</taxon>
        <taxon>Chlorobiota</taxon>
        <taxon>Chlorobiia</taxon>
        <taxon>Chlorobiales</taxon>
        <taxon>Chlorobiaceae</taxon>
        <taxon>Chlorobium/Pelodictyon group</taxon>
        <taxon>Chlorobium</taxon>
    </lineage>
</organism>
<dbReference type="InterPro" id="IPR002937">
    <property type="entry name" value="Amino_oxidase"/>
</dbReference>
<dbReference type="Pfam" id="PF01593">
    <property type="entry name" value="Amino_oxidase"/>
    <property type="match status" value="1"/>
</dbReference>
<protein>
    <submittedName>
        <fullName evidence="2">Amine oxidase</fullName>
    </submittedName>
</protein>
<dbReference type="Gene3D" id="3.90.660.20">
    <property type="entry name" value="Protoporphyrinogen oxidase, mitochondrial, domain 2"/>
    <property type="match status" value="1"/>
</dbReference>
<reference evidence="2 3" key="1">
    <citation type="submission" date="2015-10" db="EMBL/GenBank/DDBJ databases">
        <title>Draft Genome Sequence of Chlorobium limicola strain Frasassi Growing under Artificial Lighting in the Frasassi Cave System.</title>
        <authorList>
            <person name="Mansor M."/>
            <person name="Macalady J."/>
        </authorList>
    </citation>
    <scope>NUCLEOTIDE SEQUENCE [LARGE SCALE GENOMIC DNA]</scope>
    <source>
        <strain evidence="2 3">Frasassi</strain>
    </source>
</reference>
<comment type="caution">
    <text evidence="2">The sequence shown here is derived from an EMBL/GenBank/DDBJ whole genome shotgun (WGS) entry which is preliminary data.</text>
</comment>
<name>A0A101JTG2_CHLLI</name>